<keyword evidence="7 12" id="KW-0106">Calcium</keyword>
<dbReference type="Gene3D" id="2.120.10.100">
    <property type="entry name" value="Apyrase"/>
    <property type="match status" value="1"/>
</dbReference>
<feature type="binding site" evidence="12">
    <location>
        <position position="345"/>
    </location>
    <ligand>
        <name>Ca(2+)</name>
        <dbReference type="ChEBI" id="CHEBI:29108"/>
    </ligand>
</feature>
<protein>
    <recommendedName>
        <fullName evidence="11">Apyrase</fullName>
        <ecNumber evidence="2">3.6.1.5</ecNumber>
    </recommendedName>
</protein>
<evidence type="ECO:0000256" key="7">
    <source>
        <dbReference type="ARBA" id="ARBA00022837"/>
    </source>
</evidence>
<evidence type="ECO:0000313" key="15">
    <source>
        <dbReference type="Proteomes" id="UP000639338"/>
    </source>
</evidence>
<dbReference type="OrthoDB" id="25028at2759"/>
<reference evidence="14 15" key="1">
    <citation type="submission" date="2020-08" db="EMBL/GenBank/DDBJ databases">
        <title>Aphidius gifuensis genome sequencing and assembly.</title>
        <authorList>
            <person name="Du Z."/>
        </authorList>
    </citation>
    <scope>NUCLEOTIDE SEQUENCE [LARGE SCALE GENOMIC DNA]</scope>
    <source>
        <strain evidence="14">YNYX2018</strain>
        <tissue evidence="14">Adults</tissue>
    </source>
</reference>
<evidence type="ECO:0000256" key="13">
    <source>
        <dbReference type="SAM" id="Phobius"/>
    </source>
</evidence>
<dbReference type="GO" id="GO:0045134">
    <property type="term" value="F:UDP phosphatase activity"/>
    <property type="evidence" value="ECO:0007669"/>
    <property type="project" value="TreeGrafter"/>
</dbReference>
<comment type="catalytic activity">
    <reaction evidence="10">
        <text>a ribonucleoside 5'-triphosphate + 2 H2O = a ribonucleoside 5'-phosphate + 2 phosphate + 2 H(+)</text>
        <dbReference type="Rhea" id="RHEA:36795"/>
        <dbReference type="ChEBI" id="CHEBI:15377"/>
        <dbReference type="ChEBI" id="CHEBI:15378"/>
        <dbReference type="ChEBI" id="CHEBI:43474"/>
        <dbReference type="ChEBI" id="CHEBI:58043"/>
        <dbReference type="ChEBI" id="CHEBI:61557"/>
        <dbReference type="EC" id="3.6.1.5"/>
    </reaction>
    <physiologicalReaction direction="left-to-right" evidence="10">
        <dbReference type="Rhea" id="RHEA:36796"/>
    </physiologicalReaction>
</comment>
<keyword evidence="8" id="KW-1199">Hemostasis impairing toxin</keyword>
<gene>
    <name evidence="14" type="ORF">HCN44_008480</name>
</gene>
<feature type="binding site" evidence="12">
    <location>
        <position position="169"/>
    </location>
    <ligand>
        <name>Ca(2+)</name>
        <dbReference type="ChEBI" id="CHEBI:29108"/>
    </ligand>
</feature>
<comment type="similarity">
    <text evidence="9">Belongs to the apyrase family.</text>
</comment>
<dbReference type="InterPro" id="IPR009283">
    <property type="entry name" value="Apyrase"/>
</dbReference>
<feature type="binding site" evidence="12">
    <location>
        <position position="284"/>
    </location>
    <ligand>
        <name>Ca(2+)</name>
        <dbReference type="ChEBI" id="CHEBI:29108"/>
    </ligand>
</feature>
<name>A0A834XS56_APHGI</name>
<evidence type="ECO:0000256" key="4">
    <source>
        <dbReference type="ARBA" id="ARBA00022656"/>
    </source>
</evidence>
<dbReference type="GO" id="GO:0004050">
    <property type="term" value="F:apyrase activity"/>
    <property type="evidence" value="ECO:0007669"/>
    <property type="project" value="UniProtKB-EC"/>
</dbReference>
<keyword evidence="13" id="KW-0812">Transmembrane</keyword>
<evidence type="ECO:0000256" key="6">
    <source>
        <dbReference type="ARBA" id="ARBA00022801"/>
    </source>
</evidence>
<dbReference type="EMBL" id="JACMRX010000005">
    <property type="protein sequence ID" value="KAF7989806.1"/>
    <property type="molecule type" value="Genomic_DNA"/>
</dbReference>
<feature type="binding site" evidence="12">
    <location>
        <position position="396"/>
    </location>
    <ligand>
        <name>Ca(2+)</name>
        <dbReference type="ChEBI" id="CHEBI:29108"/>
    </ligand>
</feature>
<feature type="binding site" evidence="12">
    <location>
        <position position="168"/>
    </location>
    <ligand>
        <name>Ca(2+)</name>
        <dbReference type="ChEBI" id="CHEBI:29108"/>
    </ligand>
</feature>
<dbReference type="GO" id="GO:0090729">
    <property type="term" value="F:toxin activity"/>
    <property type="evidence" value="ECO:0007669"/>
    <property type="project" value="UniProtKB-KW"/>
</dbReference>
<dbReference type="FunFam" id="2.120.10.100:FF:000001">
    <property type="entry name" value="Soluble calcium-activated nucleotidase 1"/>
    <property type="match status" value="1"/>
</dbReference>
<keyword evidence="6" id="KW-0378">Hydrolase</keyword>
<dbReference type="AlphaFoldDB" id="A0A834XS56"/>
<keyword evidence="13" id="KW-1133">Transmembrane helix</keyword>
<dbReference type="PANTHER" id="PTHR13023:SF3">
    <property type="entry name" value="SOLUBLE CALCIUM-ACTIVATED NUCLEOTIDASE 1"/>
    <property type="match status" value="1"/>
</dbReference>
<evidence type="ECO:0000256" key="3">
    <source>
        <dbReference type="ARBA" id="ARBA00022442"/>
    </source>
</evidence>
<evidence type="ECO:0000256" key="1">
    <source>
        <dbReference type="ARBA" id="ARBA00001913"/>
    </source>
</evidence>
<dbReference type="EC" id="3.6.1.5" evidence="2"/>
<dbReference type="PANTHER" id="PTHR13023">
    <property type="entry name" value="APYRASE"/>
    <property type="match status" value="1"/>
</dbReference>
<dbReference type="Proteomes" id="UP000639338">
    <property type="component" value="Unassembled WGS sequence"/>
</dbReference>
<dbReference type="GO" id="GO:0030166">
    <property type="term" value="P:proteoglycan biosynthetic process"/>
    <property type="evidence" value="ECO:0007669"/>
    <property type="project" value="TreeGrafter"/>
</dbReference>
<sequence>MTQVQRRNSKTKKNDTMSLLHDWREALRKPHVYRVGSGSLRIQNQFLIIFSIVLLLPILYYTYPTILDTVCPVKHQASSCFAYYKYDDTYPLTKSTKTALGITYKISLISDLDTDSKVNDKNKWISYVKEGSLTWQPQSNKISIYWENNNDYELSSTLAMKGRGMELSELVTFNGKLLSFDDRTGLVYYIENKTAYPWIILMDGDGKKTKGFKSEWATVKDNLLYVGSMGKEWTTSDGIFNHHDPMWVKVISPRGEVQSLNWIDNYKKLRQAIGIEFPGYMIHESGEWSNVLKKWIFLPRRCSKEQYNETKDEVMSCNVLLTADDDFSNVKVTIIDNSQGVRGFSSFKFLPGSDDKIIIALKSEEFQGNTKTYITAFTIDGTILMNDVKIADQKFEGIEFV</sequence>
<keyword evidence="13" id="KW-0472">Membrane</keyword>
<keyword evidence="4" id="KW-0800">Toxin</keyword>
<keyword evidence="5 12" id="KW-0479">Metal-binding</keyword>
<evidence type="ECO:0000256" key="12">
    <source>
        <dbReference type="PIRSR" id="PIRSR609283-1"/>
    </source>
</evidence>
<dbReference type="SUPFAM" id="SSF101887">
    <property type="entry name" value="Apyrase"/>
    <property type="match status" value="1"/>
</dbReference>
<feature type="binding site" evidence="12">
    <location>
        <position position="215"/>
    </location>
    <ligand>
        <name>Ca(2+)</name>
        <dbReference type="ChEBI" id="CHEBI:29108"/>
    </ligand>
</feature>
<comment type="caution">
    <text evidence="14">The sequence shown here is derived from an EMBL/GenBank/DDBJ whole genome shotgun (WGS) entry which is preliminary data.</text>
</comment>
<evidence type="ECO:0000256" key="5">
    <source>
        <dbReference type="ARBA" id="ARBA00022723"/>
    </source>
</evidence>
<evidence type="ECO:0000313" key="14">
    <source>
        <dbReference type="EMBL" id="KAF7989806.1"/>
    </source>
</evidence>
<accession>A0A834XS56</accession>
<comment type="cofactor">
    <cofactor evidence="1 12">
        <name>Ca(2+)</name>
        <dbReference type="ChEBI" id="CHEBI:29108"/>
    </cofactor>
</comment>
<proteinExistence type="inferred from homology"/>
<keyword evidence="15" id="KW-1185">Reference proteome</keyword>
<dbReference type="Pfam" id="PF06079">
    <property type="entry name" value="Apyrase"/>
    <property type="match status" value="1"/>
</dbReference>
<dbReference type="GO" id="GO:0004382">
    <property type="term" value="F:GDP phosphatase activity"/>
    <property type="evidence" value="ECO:0007669"/>
    <property type="project" value="TreeGrafter"/>
</dbReference>
<evidence type="ECO:0000256" key="11">
    <source>
        <dbReference type="ARBA" id="ARBA00074431"/>
    </source>
</evidence>
<dbReference type="GO" id="GO:0005509">
    <property type="term" value="F:calcium ion binding"/>
    <property type="evidence" value="ECO:0007669"/>
    <property type="project" value="InterPro"/>
</dbReference>
<feature type="transmembrane region" description="Helical" evidence="13">
    <location>
        <begin position="46"/>
        <end position="63"/>
    </location>
</feature>
<dbReference type="InterPro" id="IPR036258">
    <property type="entry name" value="Apyrase_sf"/>
</dbReference>
<organism evidence="14 15">
    <name type="scientific">Aphidius gifuensis</name>
    <name type="common">Parasitoid wasp</name>
    <dbReference type="NCBI Taxonomy" id="684658"/>
    <lineage>
        <taxon>Eukaryota</taxon>
        <taxon>Metazoa</taxon>
        <taxon>Ecdysozoa</taxon>
        <taxon>Arthropoda</taxon>
        <taxon>Hexapoda</taxon>
        <taxon>Insecta</taxon>
        <taxon>Pterygota</taxon>
        <taxon>Neoptera</taxon>
        <taxon>Endopterygota</taxon>
        <taxon>Hymenoptera</taxon>
        <taxon>Apocrita</taxon>
        <taxon>Ichneumonoidea</taxon>
        <taxon>Braconidae</taxon>
        <taxon>Aphidiinae</taxon>
        <taxon>Aphidius</taxon>
    </lineage>
</organism>
<keyword evidence="3" id="KW-1201">Platelet aggregation inhibiting toxin</keyword>
<evidence type="ECO:0000256" key="2">
    <source>
        <dbReference type="ARBA" id="ARBA00012148"/>
    </source>
</evidence>
<evidence type="ECO:0000256" key="8">
    <source>
        <dbReference type="ARBA" id="ARBA00023240"/>
    </source>
</evidence>
<evidence type="ECO:0000256" key="10">
    <source>
        <dbReference type="ARBA" id="ARBA00047297"/>
    </source>
</evidence>
<evidence type="ECO:0000256" key="9">
    <source>
        <dbReference type="ARBA" id="ARBA00025738"/>
    </source>
</evidence>